<dbReference type="EMBL" id="GGFL01001122">
    <property type="protein sequence ID" value="MBW65300.1"/>
    <property type="molecule type" value="Transcribed_RNA"/>
</dbReference>
<feature type="compositionally biased region" description="Acidic residues" evidence="1">
    <location>
        <begin position="183"/>
        <end position="192"/>
    </location>
</feature>
<feature type="transmembrane region" description="Helical" evidence="2">
    <location>
        <begin position="52"/>
        <end position="76"/>
    </location>
</feature>
<feature type="compositionally biased region" description="Polar residues" evidence="1">
    <location>
        <begin position="125"/>
        <end position="174"/>
    </location>
</feature>
<feature type="region of interest" description="Disordered" evidence="1">
    <location>
        <begin position="99"/>
        <end position="206"/>
    </location>
</feature>
<feature type="compositionally biased region" description="Basic and acidic residues" evidence="1">
    <location>
        <begin position="197"/>
        <end position="206"/>
    </location>
</feature>
<sequence length="206" mass="21991">MAIIRNDIESNGIPNGSPGLVDGVKNVNHLANGSPRPTIAENKPKAFNRRCVSFLALIVCVAVCFGVGMLFLYGHLVDRLNESTSQRILLHDDHEQPIMLAPKSATTTTTTSSKPALMEEEEEAGQQSVPDEGSSSPMMWIDSSGSQGNANSAETSKQINTERTNVTAQHSNGGSVLPHEGSFDDEQDEDTGSGETTDEKGLPGHM</sequence>
<keyword evidence="2" id="KW-0812">Transmembrane</keyword>
<accession>A0A2M4CIW2</accession>
<feature type="compositionally biased region" description="Low complexity" evidence="1">
    <location>
        <begin position="101"/>
        <end position="116"/>
    </location>
</feature>
<name>A0A2M4CIW2_ANODA</name>
<protein>
    <submittedName>
        <fullName evidence="3">Uncharacterized protein</fullName>
    </submittedName>
</protein>
<keyword evidence="2" id="KW-1133">Transmembrane helix</keyword>
<organism evidence="3">
    <name type="scientific">Anopheles darlingi</name>
    <name type="common">Mosquito</name>
    <dbReference type="NCBI Taxonomy" id="43151"/>
    <lineage>
        <taxon>Eukaryota</taxon>
        <taxon>Metazoa</taxon>
        <taxon>Ecdysozoa</taxon>
        <taxon>Arthropoda</taxon>
        <taxon>Hexapoda</taxon>
        <taxon>Insecta</taxon>
        <taxon>Pterygota</taxon>
        <taxon>Neoptera</taxon>
        <taxon>Endopterygota</taxon>
        <taxon>Diptera</taxon>
        <taxon>Nematocera</taxon>
        <taxon>Culicoidea</taxon>
        <taxon>Culicidae</taxon>
        <taxon>Anophelinae</taxon>
        <taxon>Anopheles</taxon>
    </lineage>
</organism>
<evidence type="ECO:0000256" key="1">
    <source>
        <dbReference type="SAM" id="MobiDB-lite"/>
    </source>
</evidence>
<dbReference type="AlphaFoldDB" id="A0A2M4CIW2"/>
<reference evidence="3" key="1">
    <citation type="submission" date="2018-01" db="EMBL/GenBank/DDBJ databases">
        <title>An insight into the sialome of Amazonian anophelines.</title>
        <authorList>
            <person name="Ribeiro J.M."/>
            <person name="Scarpassa V."/>
            <person name="Calvo E."/>
        </authorList>
    </citation>
    <scope>NUCLEOTIDE SEQUENCE</scope>
</reference>
<proteinExistence type="predicted"/>
<evidence type="ECO:0000256" key="2">
    <source>
        <dbReference type="SAM" id="Phobius"/>
    </source>
</evidence>
<evidence type="ECO:0000313" key="3">
    <source>
        <dbReference type="EMBL" id="MBW65300.1"/>
    </source>
</evidence>
<keyword evidence="2" id="KW-0472">Membrane</keyword>